<evidence type="ECO:0000259" key="7">
    <source>
        <dbReference type="PROSITE" id="PS50850"/>
    </source>
</evidence>
<evidence type="ECO:0000313" key="8">
    <source>
        <dbReference type="EMBL" id="EGV61999.1"/>
    </source>
</evidence>
<dbReference type="InterPro" id="IPR036259">
    <property type="entry name" value="MFS_trans_sf"/>
</dbReference>
<dbReference type="FunFam" id="1.20.1250.20:FF:000011">
    <property type="entry name" value="MFS multidrug transporter, putative"/>
    <property type="match status" value="1"/>
</dbReference>
<keyword evidence="2" id="KW-0813">Transport</keyword>
<feature type="transmembrane region" description="Helical" evidence="6">
    <location>
        <begin position="255"/>
        <end position="274"/>
    </location>
</feature>
<evidence type="ECO:0000256" key="1">
    <source>
        <dbReference type="ARBA" id="ARBA00004141"/>
    </source>
</evidence>
<dbReference type="GeneID" id="18247881"/>
<keyword evidence="4 6" id="KW-1133">Transmembrane helix</keyword>
<dbReference type="PANTHER" id="PTHR23502:SF31">
    <property type="entry name" value="POLYAMINE TRANSPORTER 1"/>
    <property type="match status" value="1"/>
</dbReference>
<feature type="transmembrane region" description="Helical" evidence="6">
    <location>
        <begin position="137"/>
        <end position="159"/>
    </location>
</feature>
<organism evidence="9">
    <name type="scientific">Candida tenuis (strain ATCC 10573 / BCRC 21748 / CBS 615 / JCM 9827 / NBRC 10315 / NRRL Y-1498 / VKM Y-70)</name>
    <name type="common">Yeast</name>
    <name type="synonym">Yamadazyma tenuis</name>
    <dbReference type="NCBI Taxonomy" id="590646"/>
    <lineage>
        <taxon>Eukaryota</taxon>
        <taxon>Fungi</taxon>
        <taxon>Dikarya</taxon>
        <taxon>Ascomycota</taxon>
        <taxon>Saccharomycotina</taxon>
        <taxon>Pichiomycetes</taxon>
        <taxon>Debaryomycetaceae</taxon>
        <taxon>Yamadazyma</taxon>
    </lineage>
</organism>
<keyword evidence="5 6" id="KW-0472">Membrane</keyword>
<evidence type="ECO:0000256" key="5">
    <source>
        <dbReference type="ARBA" id="ARBA00023136"/>
    </source>
</evidence>
<reference evidence="8 9" key="1">
    <citation type="journal article" date="2011" name="Proc. Natl. Acad. Sci. U.S.A.">
        <title>Comparative genomics of xylose-fermenting fungi for enhanced biofuel production.</title>
        <authorList>
            <person name="Wohlbach D.J."/>
            <person name="Kuo A."/>
            <person name="Sato T.K."/>
            <person name="Potts K.M."/>
            <person name="Salamov A.A."/>
            <person name="LaButti K.M."/>
            <person name="Sun H."/>
            <person name="Clum A."/>
            <person name="Pangilinan J.L."/>
            <person name="Lindquist E.A."/>
            <person name="Lucas S."/>
            <person name="Lapidus A."/>
            <person name="Jin M."/>
            <person name="Gunawan C."/>
            <person name="Balan V."/>
            <person name="Dale B.E."/>
            <person name="Jeffries T.W."/>
            <person name="Zinkel R."/>
            <person name="Barry K.W."/>
            <person name="Grigoriev I.V."/>
            <person name="Gasch A.P."/>
        </authorList>
    </citation>
    <scope>NUCLEOTIDE SEQUENCE [LARGE SCALE GENOMIC DNA]</scope>
    <source>
        <strain evidence="9">ATCC 10573 / BCRC 21748 / CBS 615 / JCM 9827 / NBRC 10315 / NRRL Y-1498 / VKM Y-70</strain>
    </source>
</reference>
<evidence type="ECO:0000256" key="3">
    <source>
        <dbReference type="ARBA" id="ARBA00022692"/>
    </source>
</evidence>
<dbReference type="EMBL" id="GL996527">
    <property type="protein sequence ID" value="EGV61999.1"/>
    <property type="molecule type" value="Genomic_DNA"/>
</dbReference>
<comment type="subcellular location">
    <subcellularLocation>
        <location evidence="1">Membrane</location>
        <topology evidence="1">Multi-pass membrane protein</topology>
    </subcellularLocation>
</comment>
<feature type="transmembrane region" description="Helical" evidence="6">
    <location>
        <begin position="50"/>
        <end position="68"/>
    </location>
</feature>
<dbReference type="SUPFAM" id="SSF103473">
    <property type="entry name" value="MFS general substrate transporter"/>
    <property type="match status" value="1"/>
</dbReference>
<evidence type="ECO:0000256" key="2">
    <source>
        <dbReference type="ARBA" id="ARBA00022448"/>
    </source>
</evidence>
<feature type="transmembrane region" description="Helical" evidence="6">
    <location>
        <begin position="80"/>
        <end position="99"/>
    </location>
</feature>
<feature type="transmembrane region" description="Helical" evidence="6">
    <location>
        <begin position="353"/>
        <end position="378"/>
    </location>
</feature>
<dbReference type="OrthoDB" id="9986881at2759"/>
<dbReference type="InterPro" id="IPR011701">
    <property type="entry name" value="MFS"/>
</dbReference>
<evidence type="ECO:0000256" key="6">
    <source>
        <dbReference type="SAM" id="Phobius"/>
    </source>
</evidence>
<accession>G3BA34</accession>
<feature type="transmembrane region" description="Helical" evidence="6">
    <location>
        <begin position="20"/>
        <end position="38"/>
    </location>
</feature>
<dbReference type="PANTHER" id="PTHR23502">
    <property type="entry name" value="MAJOR FACILITATOR SUPERFAMILY"/>
    <property type="match status" value="1"/>
</dbReference>
<gene>
    <name evidence="8" type="ORF">CANTEDRAFT_115464</name>
</gene>
<dbReference type="KEGG" id="cten:18247881"/>
<feature type="transmembrane region" description="Helical" evidence="6">
    <location>
        <begin position="111"/>
        <end position="131"/>
    </location>
</feature>
<feature type="transmembrane region" description="Helical" evidence="6">
    <location>
        <begin position="295"/>
        <end position="318"/>
    </location>
</feature>
<evidence type="ECO:0000313" key="9">
    <source>
        <dbReference type="Proteomes" id="UP000000707"/>
    </source>
</evidence>
<sequence length="426" mass="47019">MFSSASAPVELQYHVGSTVGTLGTSLFVFGFASGPIIWGPMSELFGRKKILVCSSFVYVCFSFASATAENIQTIMITRFFAGFTGAAPLVAAPAAMADLFGVRTRGQATSIFAMVLFGGPMIAPILSAFIVKNPHMGWRWTMYITGIVAAAGLLLDIFVLEETHHPLILVRKAEILRRRTGNWGIVAPHEEITLDIREVAEKNLTRPLRMLFTEPILFLITIYNAFIYGILYLFLTAIPLIFQGKYHFIPGVAELPYLGMLIGILIGGMICVFFERRFLKAMDDNGGKPVPEERLPPMMLGAFLFAGGLFMLCWAGHYAERVHWIVPTLGAALSGTGLITIFLPCLNYIIDCYLFFAASALAGNTFLRSAFGAVFPLFARQMFEHLGIQWGGTLLGCFSLLLAPVPFLFYKYGKALRQKSKYAFDL</sequence>
<dbReference type="Gene3D" id="1.20.1250.20">
    <property type="entry name" value="MFS general substrate transporter like domains"/>
    <property type="match status" value="1"/>
</dbReference>
<evidence type="ECO:0000256" key="4">
    <source>
        <dbReference type="ARBA" id="ARBA00022989"/>
    </source>
</evidence>
<keyword evidence="9" id="KW-1185">Reference proteome</keyword>
<keyword evidence="3 6" id="KW-0812">Transmembrane</keyword>
<dbReference type="AlphaFoldDB" id="G3BA34"/>
<dbReference type="Pfam" id="PF07690">
    <property type="entry name" value="MFS_1"/>
    <property type="match status" value="1"/>
</dbReference>
<dbReference type="Proteomes" id="UP000000707">
    <property type="component" value="Unassembled WGS sequence"/>
</dbReference>
<dbReference type="GO" id="GO:0005886">
    <property type="term" value="C:plasma membrane"/>
    <property type="evidence" value="ECO:0007669"/>
    <property type="project" value="TreeGrafter"/>
</dbReference>
<dbReference type="PROSITE" id="PS50850">
    <property type="entry name" value="MFS"/>
    <property type="match status" value="1"/>
</dbReference>
<name>G3BA34_CANTC</name>
<dbReference type="HOGENOM" id="CLU_008455_11_0_1"/>
<feature type="transmembrane region" description="Helical" evidence="6">
    <location>
        <begin position="324"/>
        <end position="346"/>
    </location>
</feature>
<dbReference type="InterPro" id="IPR020846">
    <property type="entry name" value="MFS_dom"/>
</dbReference>
<dbReference type="GO" id="GO:0022857">
    <property type="term" value="F:transmembrane transporter activity"/>
    <property type="evidence" value="ECO:0007669"/>
    <property type="project" value="InterPro"/>
</dbReference>
<feature type="transmembrane region" description="Helical" evidence="6">
    <location>
        <begin position="216"/>
        <end position="235"/>
    </location>
</feature>
<proteinExistence type="predicted"/>
<feature type="transmembrane region" description="Helical" evidence="6">
    <location>
        <begin position="390"/>
        <end position="410"/>
    </location>
</feature>
<dbReference type="CDD" id="cd17323">
    <property type="entry name" value="MFS_Tpo1_MDR_like"/>
    <property type="match status" value="1"/>
</dbReference>
<feature type="domain" description="Major facilitator superfamily (MFS) profile" evidence="7">
    <location>
        <begin position="1"/>
        <end position="426"/>
    </location>
</feature>
<protein>
    <submittedName>
        <fullName evidence="8">MFS general substrate transporter</fullName>
    </submittedName>
</protein>